<accession>A0A1F4XYC0</accession>
<name>A0A1F4XYC0_9BACT</name>
<evidence type="ECO:0000313" key="4">
    <source>
        <dbReference type="Proteomes" id="UP000178585"/>
    </source>
</evidence>
<feature type="transmembrane region" description="Helical" evidence="2">
    <location>
        <begin position="34"/>
        <end position="54"/>
    </location>
</feature>
<organism evidence="3 4">
    <name type="scientific">Candidatus Adlerbacteria bacterium RIFCSPLOWO2_01_FULL_54_21b</name>
    <dbReference type="NCBI Taxonomy" id="1797245"/>
    <lineage>
        <taxon>Bacteria</taxon>
        <taxon>Candidatus Adleribacteriota</taxon>
    </lineage>
</organism>
<comment type="caution">
    <text evidence="3">The sequence shown here is derived from an EMBL/GenBank/DDBJ whole genome shotgun (WGS) entry which is preliminary data.</text>
</comment>
<protein>
    <submittedName>
        <fullName evidence="3">Uncharacterized protein</fullName>
    </submittedName>
</protein>
<evidence type="ECO:0000256" key="2">
    <source>
        <dbReference type="SAM" id="Phobius"/>
    </source>
</evidence>
<gene>
    <name evidence="3" type="ORF">A2949_02390</name>
</gene>
<keyword evidence="2" id="KW-0472">Membrane</keyword>
<reference evidence="3 4" key="1">
    <citation type="journal article" date="2016" name="Nat. Commun.">
        <title>Thousands of microbial genomes shed light on interconnected biogeochemical processes in an aquifer system.</title>
        <authorList>
            <person name="Anantharaman K."/>
            <person name="Brown C.T."/>
            <person name="Hug L.A."/>
            <person name="Sharon I."/>
            <person name="Castelle C.J."/>
            <person name="Probst A.J."/>
            <person name="Thomas B.C."/>
            <person name="Singh A."/>
            <person name="Wilkins M.J."/>
            <person name="Karaoz U."/>
            <person name="Brodie E.L."/>
            <person name="Williams K.H."/>
            <person name="Hubbard S.S."/>
            <person name="Banfield J.F."/>
        </authorList>
    </citation>
    <scope>NUCLEOTIDE SEQUENCE [LARGE SCALE GENOMIC DNA]</scope>
</reference>
<dbReference type="AlphaFoldDB" id="A0A1F4XYC0"/>
<sequence>MKLMLLIMPAFFLDGLQAGVAFGLSGLGPPGILLGFAVCICLSLTFGWFIILLLGSQGMFYPGLIGLAFIGESIPGFGFLPSWTGLVVASYTRSLKDAPGVVGMAATAVALATHPRTQALRTLQNKTNFTAARDAARTMVGKEMSERHPRAPLLPDRTYAKTA</sequence>
<feature type="region of interest" description="Disordered" evidence="1">
    <location>
        <begin position="140"/>
        <end position="163"/>
    </location>
</feature>
<dbReference type="STRING" id="1797245.A2949_02390"/>
<keyword evidence="2" id="KW-1133">Transmembrane helix</keyword>
<keyword evidence="2" id="KW-0812">Transmembrane</keyword>
<dbReference type="Proteomes" id="UP000178585">
    <property type="component" value="Unassembled WGS sequence"/>
</dbReference>
<proteinExistence type="predicted"/>
<dbReference type="EMBL" id="MEWZ01000016">
    <property type="protein sequence ID" value="OGC86702.1"/>
    <property type="molecule type" value="Genomic_DNA"/>
</dbReference>
<evidence type="ECO:0000256" key="1">
    <source>
        <dbReference type="SAM" id="MobiDB-lite"/>
    </source>
</evidence>
<evidence type="ECO:0000313" key="3">
    <source>
        <dbReference type="EMBL" id="OGC86702.1"/>
    </source>
</evidence>